<sequence length="133" mass="15085">MTDSEWRLAATARCPCLSGLQYGECCGPFHHGSAFAPTAERLMRSRYSAFAVGDADYLLATWHSTTVPSRLELDPEQRWYRLEIEATSRGGMLDTEGTVEFRAFSRADGSASEQHEVSRFVREKRRWVYLDGV</sequence>
<dbReference type="SUPFAM" id="SSF54427">
    <property type="entry name" value="NTF2-like"/>
    <property type="match status" value="1"/>
</dbReference>
<dbReference type="Proteomes" id="UP000464507">
    <property type="component" value="Chromosome"/>
</dbReference>
<dbReference type="Pfam" id="PF17775">
    <property type="entry name" value="YchJ_M-like"/>
    <property type="match status" value="1"/>
</dbReference>
<dbReference type="Pfam" id="PF02810">
    <property type="entry name" value="SEC-C"/>
    <property type="match status" value="1"/>
</dbReference>
<dbReference type="RefSeq" id="WP_161885291.1">
    <property type="nucleotide sequence ID" value="NZ_CP017146.1"/>
</dbReference>
<feature type="domain" description="YchJ-like middle NTF2-like" evidence="3">
    <location>
        <begin position="38"/>
        <end position="132"/>
    </location>
</feature>
<evidence type="ECO:0000256" key="2">
    <source>
        <dbReference type="HAMAP-Rule" id="MF_00612"/>
    </source>
</evidence>
<name>A0A7L5AKU5_9MICO</name>
<dbReference type="EMBL" id="CP017146">
    <property type="protein sequence ID" value="QHO68929.1"/>
    <property type="molecule type" value="Genomic_DNA"/>
</dbReference>
<dbReference type="OrthoDB" id="21421at2"/>
<gene>
    <name evidence="4" type="ORF">BHD05_04025</name>
</gene>
<keyword evidence="5" id="KW-1185">Reference proteome</keyword>
<protein>
    <recommendedName>
        <fullName evidence="2">UPF0225 protein BHD05_04025</fullName>
    </recommendedName>
</protein>
<dbReference type="InterPro" id="IPR023006">
    <property type="entry name" value="YchJ-like"/>
</dbReference>
<evidence type="ECO:0000313" key="4">
    <source>
        <dbReference type="EMBL" id="QHO68929.1"/>
    </source>
</evidence>
<dbReference type="AlphaFoldDB" id="A0A7L5AKU5"/>
<comment type="similarity">
    <text evidence="1 2">Belongs to the UPF0225 family.</text>
</comment>
<evidence type="ECO:0000313" key="5">
    <source>
        <dbReference type="Proteomes" id="UP000464507"/>
    </source>
</evidence>
<dbReference type="Gene3D" id="3.10.450.50">
    <property type="match status" value="1"/>
</dbReference>
<dbReference type="InterPro" id="IPR032710">
    <property type="entry name" value="NTF2-like_dom_sf"/>
</dbReference>
<dbReference type="InterPro" id="IPR048469">
    <property type="entry name" value="YchJ-like_M"/>
</dbReference>
<accession>A0A7L5AKU5</accession>
<reference evidence="4 5" key="1">
    <citation type="submission" date="2016-09" db="EMBL/GenBank/DDBJ databases">
        <title>Complete genome sequence of microbes from the polar regions.</title>
        <authorList>
            <person name="Liao L."/>
            <person name="Chen B."/>
        </authorList>
    </citation>
    <scope>NUCLEOTIDE SEQUENCE [LARGE SCALE GENOMIC DNA]</scope>
    <source>
        <strain evidence="4 5">ZS314</strain>
    </source>
</reference>
<dbReference type="KEGG" id="mant:BHD05_04025"/>
<evidence type="ECO:0000259" key="3">
    <source>
        <dbReference type="Pfam" id="PF17775"/>
    </source>
</evidence>
<dbReference type="PANTHER" id="PTHR33747:SF1">
    <property type="entry name" value="ADENYLATE CYCLASE-ASSOCIATED CAP C-TERMINAL DOMAIN-CONTAINING PROTEIN"/>
    <property type="match status" value="1"/>
</dbReference>
<proteinExistence type="inferred from homology"/>
<dbReference type="HAMAP" id="MF_00612">
    <property type="entry name" value="UPF0225"/>
    <property type="match status" value="1"/>
</dbReference>
<evidence type="ECO:0000256" key="1">
    <source>
        <dbReference type="ARBA" id="ARBA00010839"/>
    </source>
</evidence>
<dbReference type="PANTHER" id="PTHR33747">
    <property type="entry name" value="UPF0225 PROTEIN SCO1677"/>
    <property type="match status" value="1"/>
</dbReference>
<dbReference type="InterPro" id="IPR004027">
    <property type="entry name" value="SEC_C_motif"/>
</dbReference>
<organism evidence="4 5">
    <name type="scientific">Marisediminicola antarctica</name>
    <dbReference type="NCBI Taxonomy" id="674079"/>
    <lineage>
        <taxon>Bacteria</taxon>
        <taxon>Bacillati</taxon>
        <taxon>Actinomycetota</taxon>
        <taxon>Actinomycetes</taxon>
        <taxon>Micrococcales</taxon>
        <taxon>Microbacteriaceae</taxon>
        <taxon>Marisediminicola</taxon>
    </lineage>
</organism>